<accession>A0ABP6V988</accession>
<name>A0ABP6V988_9GAMM</name>
<keyword evidence="2" id="KW-1185">Reference proteome</keyword>
<dbReference type="Proteomes" id="UP001500795">
    <property type="component" value="Unassembled WGS sequence"/>
</dbReference>
<protein>
    <recommendedName>
        <fullName evidence="3">LysR substrate-binding domain-containing protein</fullName>
    </recommendedName>
</protein>
<evidence type="ECO:0008006" key="3">
    <source>
        <dbReference type="Google" id="ProtNLM"/>
    </source>
</evidence>
<proteinExistence type="predicted"/>
<organism evidence="1 2">
    <name type="scientific">Zobellella aerophila</name>
    <dbReference type="NCBI Taxonomy" id="870480"/>
    <lineage>
        <taxon>Bacteria</taxon>
        <taxon>Pseudomonadati</taxon>
        <taxon>Pseudomonadota</taxon>
        <taxon>Gammaproteobacteria</taxon>
        <taxon>Aeromonadales</taxon>
        <taxon>Aeromonadaceae</taxon>
        <taxon>Zobellella</taxon>
    </lineage>
</organism>
<comment type="caution">
    <text evidence="1">The sequence shown here is derived from an EMBL/GenBank/DDBJ whole genome shotgun (WGS) entry which is preliminary data.</text>
</comment>
<reference evidence="2" key="1">
    <citation type="journal article" date="2019" name="Int. J. Syst. Evol. Microbiol.">
        <title>The Global Catalogue of Microorganisms (GCM) 10K type strain sequencing project: providing services to taxonomists for standard genome sequencing and annotation.</title>
        <authorList>
            <consortium name="The Broad Institute Genomics Platform"/>
            <consortium name="The Broad Institute Genome Sequencing Center for Infectious Disease"/>
            <person name="Wu L."/>
            <person name="Ma J."/>
        </authorList>
    </citation>
    <scope>NUCLEOTIDE SEQUENCE [LARGE SCALE GENOMIC DNA]</scope>
    <source>
        <strain evidence="2">JCM 17110</strain>
    </source>
</reference>
<evidence type="ECO:0000313" key="2">
    <source>
        <dbReference type="Proteomes" id="UP001500795"/>
    </source>
</evidence>
<gene>
    <name evidence="1" type="ORF">GCM10022394_04860</name>
</gene>
<evidence type="ECO:0000313" key="1">
    <source>
        <dbReference type="EMBL" id="GAA3528708.1"/>
    </source>
</evidence>
<sequence length="39" mass="4585">MRSGRGYYLAVNNRKPLTEEVRLMYQWLVNYQPLVTPAG</sequence>
<dbReference type="EMBL" id="BAABCX010000001">
    <property type="protein sequence ID" value="GAA3528708.1"/>
    <property type="molecule type" value="Genomic_DNA"/>
</dbReference>